<keyword evidence="2" id="KW-0812">Transmembrane</keyword>
<feature type="region of interest" description="Disordered" evidence="1">
    <location>
        <begin position="44"/>
        <end position="63"/>
    </location>
</feature>
<reference evidence="3 4" key="1">
    <citation type="submission" date="2016-12" db="EMBL/GenBank/DDBJ databases">
        <title>The genomes of Aspergillus section Nigri reveals drivers in fungal speciation.</title>
        <authorList>
            <consortium name="DOE Joint Genome Institute"/>
            <person name="Vesth T.C."/>
            <person name="Nybo J."/>
            <person name="Theobald S."/>
            <person name="Brandl J."/>
            <person name="Frisvad J.C."/>
            <person name="Nielsen K.F."/>
            <person name="Lyhne E.K."/>
            <person name="Kogle M.E."/>
            <person name="Kuo A."/>
            <person name="Riley R."/>
            <person name="Clum A."/>
            <person name="Nolan M."/>
            <person name="Lipzen A."/>
            <person name="Salamov A."/>
            <person name="Henrissat B."/>
            <person name="Wiebenga A."/>
            <person name="De Vries R.P."/>
            <person name="Grigoriev I.V."/>
            <person name="Mortensen U.H."/>
            <person name="Andersen M.R."/>
            <person name="Baker S.E."/>
        </authorList>
    </citation>
    <scope>NUCLEOTIDE SEQUENCE [LARGE SCALE GENOMIC DNA]</scope>
    <source>
        <strain evidence="3 4">JOP 1030-1</strain>
    </source>
</reference>
<evidence type="ECO:0000313" key="3">
    <source>
        <dbReference type="EMBL" id="PYH49331.1"/>
    </source>
</evidence>
<evidence type="ECO:0000256" key="1">
    <source>
        <dbReference type="SAM" id="MobiDB-lite"/>
    </source>
</evidence>
<proteinExistence type="predicted"/>
<name>A0A318ZNY1_9EURO</name>
<dbReference type="EMBL" id="KZ821219">
    <property type="protein sequence ID" value="PYH49331.1"/>
    <property type="molecule type" value="Genomic_DNA"/>
</dbReference>
<feature type="compositionally biased region" description="Basic and acidic residues" evidence="1">
    <location>
        <begin position="44"/>
        <end position="57"/>
    </location>
</feature>
<sequence length="63" mass="6942">MGADHESFSGGRNNRGIYTICALIAGGLIIHRYYSSSPADKDALPFPYGDHKDPEKKKIVKHP</sequence>
<protein>
    <submittedName>
        <fullName evidence="3">Uncharacterized protein</fullName>
    </submittedName>
</protein>
<evidence type="ECO:0000313" key="4">
    <source>
        <dbReference type="Proteomes" id="UP000248349"/>
    </source>
</evidence>
<organism evidence="3 4">
    <name type="scientific">Aspergillus saccharolyticus JOP 1030-1</name>
    <dbReference type="NCBI Taxonomy" id="1450539"/>
    <lineage>
        <taxon>Eukaryota</taxon>
        <taxon>Fungi</taxon>
        <taxon>Dikarya</taxon>
        <taxon>Ascomycota</taxon>
        <taxon>Pezizomycotina</taxon>
        <taxon>Eurotiomycetes</taxon>
        <taxon>Eurotiomycetidae</taxon>
        <taxon>Eurotiales</taxon>
        <taxon>Aspergillaceae</taxon>
        <taxon>Aspergillus</taxon>
        <taxon>Aspergillus subgen. Circumdati</taxon>
    </lineage>
</organism>
<keyword evidence="2" id="KW-1133">Transmembrane helix</keyword>
<gene>
    <name evidence="3" type="ORF">BP01DRAFT_352828</name>
</gene>
<feature type="transmembrane region" description="Helical" evidence="2">
    <location>
        <begin position="16"/>
        <end position="34"/>
    </location>
</feature>
<dbReference type="RefSeq" id="XP_025435313.1">
    <property type="nucleotide sequence ID" value="XM_025574028.1"/>
</dbReference>
<dbReference type="AlphaFoldDB" id="A0A318ZNY1"/>
<evidence type="ECO:0000256" key="2">
    <source>
        <dbReference type="SAM" id="Phobius"/>
    </source>
</evidence>
<keyword evidence="4" id="KW-1185">Reference proteome</keyword>
<keyword evidence="2" id="KW-0472">Membrane</keyword>
<dbReference type="GeneID" id="37075256"/>
<dbReference type="OrthoDB" id="4500972at2759"/>
<dbReference type="Proteomes" id="UP000248349">
    <property type="component" value="Unassembled WGS sequence"/>
</dbReference>
<accession>A0A318ZNY1</accession>